<name>A0AAD2HN29_9AGAR</name>
<evidence type="ECO:0000313" key="3">
    <source>
        <dbReference type="Proteomes" id="UP001295794"/>
    </source>
</evidence>
<dbReference type="EMBL" id="CAVNYO010000421">
    <property type="protein sequence ID" value="CAK5277955.1"/>
    <property type="molecule type" value="Genomic_DNA"/>
</dbReference>
<protein>
    <submittedName>
        <fullName evidence="2">Uncharacterized protein</fullName>
    </submittedName>
</protein>
<sequence length="154" mass="15824">MQITLLFATLLGGISVVSAGGRINKPVAGTTITSKAVVPFKFKTGTINGGCHQIHTPVTIYLSTSAPTALNADGGLDPGSFIESYGPFFEPEMGIRPLPGFPVPPSELTMPDISAYSPGTALFLTAVETTAPGACAPGVNPARYDFASINLIVA</sequence>
<dbReference type="AlphaFoldDB" id="A0AAD2HN29"/>
<gene>
    <name evidence="2" type="ORF">MYCIT1_LOCUS27131</name>
</gene>
<keyword evidence="3" id="KW-1185">Reference proteome</keyword>
<feature type="chain" id="PRO_5042128794" evidence="1">
    <location>
        <begin position="20"/>
        <end position="154"/>
    </location>
</feature>
<keyword evidence="1" id="KW-0732">Signal</keyword>
<dbReference type="Proteomes" id="UP001295794">
    <property type="component" value="Unassembled WGS sequence"/>
</dbReference>
<reference evidence="2" key="1">
    <citation type="submission" date="2023-11" db="EMBL/GenBank/DDBJ databases">
        <authorList>
            <person name="De Vega J J."/>
            <person name="De Vega J J."/>
        </authorList>
    </citation>
    <scope>NUCLEOTIDE SEQUENCE</scope>
</reference>
<accession>A0AAD2HN29</accession>
<evidence type="ECO:0000313" key="2">
    <source>
        <dbReference type="EMBL" id="CAK5277955.1"/>
    </source>
</evidence>
<proteinExistence type="predicted"/>
<evidence type="ECO:0000256" key="1">
    <source>
        <dbReference type="SAM" id="SignalP"/>
    </source>
</evidence>
<comment type="caution">
    <text evidence="2">The sequence shown here is derived from an EMBL/GenBank/DDBJ whole genome shotgun (WGS) entry which is preliminary data.</text>
</comment>
<feature type="signal peptide" evidence="1">
    <location>
        <begin position="1"/>
        <end position="19"/>
    </location>
</feature>
<organism evidence="2 3">
    <name type="scientific">Mycena citricolor</name>
    <dbReference type="NCBI Taxonomy" id="2018698"/>
    <lineage>
        <taxon>Eukaryota</taxon>
        <taxon>Fungi</taxon>
        <taxon>Dikarya</taxon>
        <taxon>Basidiomycota</taxon>
        <taxon>Agaricomycotina</taxon>
        <taxon>Agaricomycetes</taxon>
        <taxon>Agaricomycetidae</taxon>
        <taxon>Agaricales</taxon>
        <taxon>Marasmiineae</taxon>
        <taxon>Mycenaceae</taxon>
        <taxon>Mycena</taxon>
    </lineage>
</organism>